<keyword evidence="3" id="KW-1185">Reference proteome</keyword>
<accession>S3CS20</accession>
<feature type="compositionally biased region" description="Polar residues" evidence="1">
    <location>
        <begin position="28"/>
        <end position="45"/>
    </location>
</feature>
<evidence type="ECO:0000313" key="2">
    <source>
        <dbReference type="EMBL" id="EPE28475.1"/>
    </source>
</evidence>
<gene>
    <name evidence="2" type="ORF">GLAREA_09596</name>
</gene>
<proteinExistence type="predicted"/>
<feature type="region of interest" description="Disordered" evidence="1">
    <location>
        <begin position="16"/>
        <end position="65"/>
    </location>
</feature>
<dbReference type="AlphaFoldDB" id="S3CS20"/>
<evidence type="ECO:0000313" key="3">
    <source>
        <dbReference type="Proteomes" id="UP000016922"/>
    </source>
</evidence>
<dbReference type="Proteomes" id="UP000016922">
    <property type="component" value="Unassembled WGS sequence"/>
</dbReference>
<protein>
    <submittedName>
        <fullName evidence="2">Uncharacterized protein</fullName>
    </submittedName>
</protein>
<dbReference type="RefSeq" id="XP_008084383.1">
    <property type="nucleotide sequence ID" value="XM_008086192.1"/>
</dbReference>
<organism evidence="2 3">
    <name type="scientific">Glarea lozoyensis (strain ATCC 20868 / MF5171)</name>
    <dbReference type="NCBI Taxonomy" id="1116229"/>
    <lineage>
        <taxon>Eukaryota</taxon>
        <taxon>Fungi</taxon>
        <taxon>Dikarya</taxon>
        <taxon>Ascomycota</taxon>
        <taxon>Pezizomycotina</taxon>
        <taxon>Leotiomycetes</taxon>
        <taxon>Helotiales</taxon>
        <taxon>Helotiaceae</taxon>
        <taxon>Glarea</taxon>
    </lineage>
</organism>
<dbReference type="EMBL" id="KE145368">
    <property type="protein sequence ID" value="EPE28475.1"/>
    <property type="molecule type" value="Genomic_DNA"/>
</dbReference>
<evidence type="ECO:0000256" key="1">
    <source>
        <dbReference type="SAM" id="MobiDB-lite"/>
    </source>
</evidence>
<feature type="compositionally biased region" description="Pro residues" evidence="1">
    <location>
        <begin position="56"/>
        <end position="65"/>
    </location>
</feature>
<dbReference type="GeneID" id="19468643"/>
<reference evidence="2 3" key="1">
    <citation type="journal article" date="2013" name="BMC Genomics">
        <title>Genomics-driven discovery of the pneumocandin biosynthetic gene cluster in the fungus Glarea lozoyensis.</title>
        <authorList>
            <person name="Chen L."/>
            <person name="Yue Q."/>
            <person name="Zhang X."/>
            <person name="Xiang M."/>
            <person name="Wang C."/>
            <person name="Li S."/>
            <person name="Che Y."/>
            <person name="Ortiz-Lopez F.J."/>
            <person name="Bills G.F."/>
            <person name="Liu X."/>
            <person name="An Z."/>
        </authorList>
    </citation>
    <scope>NUCLEOTIDE SEQUENCE [LARGE SCALE GENOMIC DNA]</scope>
    <source>
        <strain evidence="3">ATCC 20868 / MF5171</strain>
    </source>
</reference>
<sequence>MSKFWKNIKKVFFEKTPTEMFSPPTEPTPSQVLPTSTSARPSTTLPHRPSTQAQPSCPPTPPPKPHAYISTSLHQAFIRSHTLPPLTPLERAIIDDDFIAPLPPLESSFLDQTAEMHTPEAILSAFNNSFGTWYTMDRFEGMLHNAWKNGVLKKWVKDSMVDIGVYYSFVSAEEGREV</sequence>
<dbReference type="HOGENOM" id="CLU_1510752_0_0_1"/>
<dbReference type="KEGG" id="glz:GLAREA_09596"/>
<name>S3CS20_GLAL2</name>